<sequence>MALEVRRVMVSPLAAMTDSSTDSMNLDDVAKAIGAVLRRLKDFSRLWRQTRDAYFQPDDFRLGLQSTITTARSVTFILQSHKKAIPGFDEWYAGVQETFRGDPVMKWAVEARNKLEKQGDLATLSQLRVELVASYAGHPATAWTAESVFASLGDIRRSIPRHLLDDHVREHGVLCIQRRWIDGELPDHEILDALAHVYGRLAQMVVDLHRHLGVRIPDGGSGTGEHLLLNRLADGRLKSMDVPDDERTIYIAVSDGRQMEIGRIPDVPPSAKVKRLARKRYGKGGWEGLKDARTFSEMAEVFFKEARRLMLRDGYHLPLMLLWKDGVPLDQIRASPTDRRAKYMMMRDAAARAREIGATGVMFISEAWTARREDLPQSGFAADAERRGEALVMCAAASDGEMFTLQAGITRKRRKTHKVKTLGPTERDNGEVMTLAPFLEVWGKLHLLEDAPEVNAASD</sequence>
<protein>
    <submittedName>
        <fullName evidence="1">Uncharacterized protein</fullName>
    </submittedName>
</protein>
<evidence type="ECO:0000313" key="2">
    <source>
        <dbReference type="Proteomes" id="UP001302493"/>
    </source>
</evidence>
<accession>A0ACD4VJG6</accession>
<name>A0ACD4VJG6_9CAUL</name>
<reference evidence="1" key="1">
    <citation type="submission" date="2023-03" db="EMBL/GenBank/DDBJ databases">
        <title>Genome sequence of Brevundimonas nasdae SJTX8.</title>
        <authorList>
            <person name="Liang R."/>
        </authorList>
    </citation>
    <scope>NUCLEOTIDE SEQUENCE</scope>
    <source>
        <strain evidence="1">X8</strain>
    </source>
</reference>
<keyword evidence="2" id="KW-1185">Reference proteome</keyword>
<proteinExistence type="predicted"/>
<evidence type="ECO:0000313" key="1">
    <source>
        <dbReference type="EMBL" id="WOB77668.1"/>
    </source>
</evidence>
<gene>
    <name evidence="1" type="ORF">PZA08_10015</name>
</gene>
<dbReference type="EMBL" id="CP119180">
    <property type="protein sequence ID" value="WOB77668.1"/>
    <property type="molecule type" value="Genomic_DNA"/>
</dbReference>
<dbReference type="Proteomes" id="UP001302493">
    <property type="component" value="Chromosome"/>
</dbReference>
<organism evidence="1 2">
    <name type="scientific">Brevundimonas nasdae</name>
    <dbReference type="NCBI Taxonomy" id="172043"/>
    <lineage>
        <taxon>Bacteria</taxon>
        <taxon>Pseudomonadati</taxon>
        <taxon>Pseudomonadota</taxon>
        <taxon>Alphaproteobacteria</taxon>
        <taxon>Caulobacterales</taxon>
        <taxon>Caulobacteraceae</taxon>
        <taxon>Brevundimonas</taxon>
    </lineage>
</organism>